<dbReference type="Proteomes" id="UP001432146">
    <property type="component" value="Unassembled WGS sequence"/>
</dbReference>
<gene>
    <name evidence="2" type="ORF">QLX08_007610</name>
</gene>
<reference evidence="2 3" key="1">
    <citation type="submission" date="2024-05" db="EMBL/GenBank/DDBJ databases">
        <title>The nuclear and mitochondrial genome assemblies of Tetragonisca angustula (Apidae: Meliponini), a tiny yet remarkable pollinator in the Neotropics.</title>
        <authorList>
            <person name="Ferrari R."/>
            <person name="Ricardo P.C."/>
            <person name="Dias F.C."/>
            <person name="Araujo N.S."/>
            <person name="Soares D.O."/>
            <person name="Zhou Q.-S."/>
            <person name="Zhu C.-D."/>
            <person name="Coutinho L."/>
            <person name="Airas M.C."/>
            <person name="Batista T.M."/>
        </authorList>
    </citation>
    <scope>NUCLEOTIDE SEQUENCE [LARGE SCALE GENOMIC DNA]</scope>
    <source>
        <strain evidence="2">ASF017062</strain>
        <tissue evidence="2">Abdomen</tissue>
    </source>
</reference>
<protein>
    <submittedName>
        <fullName evidence="2">Uncharacterized protein</fullName>
    </submittedName>
</protein>
<accession>A0AAW0ZP47</accession>
<sequence>MERSSRCHVRLRTERTDASGTTNPVVNEVHISETSSSSNRSSFVFFDLSAGWKKIRVCWTSKEVDDDGESPRPLIKELTHESFTFTSSLDEDHLGGISNFI</sequence>
<name>A0AAW0ZP47_9HYME</name>
<feature type="region of interest" description="Disordered" evidence="1">
    <location>
        <begin position="1"/>
        <end position="22"/>
    </location>
</feature>
<dbReference type="EMBL" id="JAWNGG020000151">
    <property type="protein sequence ID" value="KAK9299373.1"/>
    <property type="molecule type" value="Genomic_DNA"/>
</dbReference>
<feature type="compositionally biased region" description="Basic and acidic residues" evidence="1">
    <location>
        <begin position="1"/>
        <end position="17"/>
    </location>
</feature>
<evidence type="ECO:0000313" key="3">
    <source>
        <dbReference type="Proteomes" id="UP001432146"/>
    </source>
</evidence>
<comment type="caution">
    <text evidence="2">The sequence shown here is derived from an EMBL/GenBank/DDBJ whole genome shotgun (WGS) entry which is preliminary data.</text>
</comment>
<keyword evidence="3" id="KW-1185">Reference proteome</keyword>
<proteinExistence type="predicted"/>
<evidence type="ECO:0000313" key="2">
    <source>
        <dbReference type="EMBL" id="KAK9299373.1"/>
    </source>
</evidence>
<dbReference type="AlphaFoldDB" id="A0AAW0ZP47"/>
<evidence type="ECO:0000256" key="1">
    <source>
        <dbReference type="SAM" id="MobiDB-lite"/>
    </source>
</evidence>
<organism evidence="2 3">
    <name type="scientific">Tetragonisca angustula</name>
    <dbReference type="NCBI Taxonomy" id="166442"/>
    <lineage>
        <taxon>Eukaryota</taxon>
        <taxon>Metazoa</taxon>
        <taxon>Ecdysozoa</taxon>
        <taxon>Arthropoda</taxon>
        <taxon>Hexapoda</taxon>
        <taxon>Insecta</taxon>
        <taxon>Pterygota</taxon>
        <taxon>Neoptera</taxon>
        <taxon>Endopterygota</taxon>
        <taxon>Hymenoptera</taxon>
        <taxon>Apocrita</taxon>
        <taxon>Aculeata</taxon>
        <taxon>Apoidea</taxon>
        <taxon>Anthophila</taxon>
        <taxon>Apidae</taxon>
        <taxon>Tetragonisca</taxon>
    </lineage>
</organism>